<dbReference type="GO" id="GO:0016740">
    <property type="term" value="F:transferase activity"/>
    <property type="evidence" value="ECO:0007669"/>
    <property type="project" value="UniProtKB-KW"/>
</dbReference>
<dbReference type="PANTHER" id="PTHR43018:SF3">
    <property type="entry name" value="CARBOXYSOME FORMATION PROTEIN"/>
    <property type="match status" value="1"/>
</dbReference>
<dbReference type="InterPro" id="IPR052899">
    <property type="entry name" value="Class-I_DAHP_synthase"/>
</dbReference>
<evidence type="ECO:0000313" key="5">
    <source>
        <dbReference type="Proteomes" id="UP000269923"/>
    </source>
</evidence>
<dbReference type="InterPro" id="IPR006218">
    <property type="entry name" value="DAHP1/KDSA"/>
</dbReference>
<evidence type="ECO:0000259" key="3">
    <source>
        <dbReference type="Pfam" id="PF18152"/>
    </source>
</evidence>
<reference evidence="4 5" key="1">
    <citation type="submission" date="2018-11" db="EMBL/GenBank/DDBJ databases">
        <title>Genomes From Bacteria Associated with the Canine Oral Cavity: a Test Case for Automated Genome-Based Taxonomic Assignment.</title>
        <authorList>
            <person name="Coil D.A."/>
            <person name="Jospin G."/>
            <person name="Darling A.E."/>
            <person name="Wallis C."/>
            <person name="Davis I.J."/>
            <person name="Harris S."/>
            <person name="Eisen J.A."/>
            <person name="Holcombe L.J."/>
            <person name="O'Flynn C."/>
        </authorList>
    </citation>
    <scope>NUCLEOTIDE SEQUENCE [LARGE SCALE GENOMIC DNA]</scope>
    <source>
        <strain evidence="4 5">COT-280</strain>
    </source>
</reference>
<comment type="caution">
    <text evidence="4">The sequence shown here is derived from an EMBL/GenBank/DDBJ whole genome shotgun (WGS) entry which is preliminary data.</text>
</comment>
<dbReference type="InterPro" id="IPR013785">
    <property type="entry name" value="Aldolase_TIM"/>
</dbReference>
<dbReference type="AlphaFoldDB" id="A0A3P2A7W5"/>
<evidence type="ECO:0000256" key="1">
    <source>
        <dbReference type="ARBA" id="ARBA00022679"/>
    </source>
</evidence>
<dbReference type="Gene3D" id="3.20.20.70">
    <property type="entry name" value="Aldolase class I"/>
    <property type="match status" value="1"/>
</dbReference>
<gene>
    <name evidence="4" type="ORF">EII21_00235</name>
</gene>
<name>A0A3P2A7W5_9NEIS</name>
<proteinExistence type="predicted"/>
<dbReference type="Proteomes" id="UP000269923">
    <property type="component" value="Unassembled WGS sequence"/>
</dbReference>
<feature type="domain" description="DAHP synthase ferredoxin-like" evidence="3">
    <location>
        <begin position="1"/>
        <end position="65"/>
    </location>
</feature>
<dbReference type="PANTHER" id="PTHR43018">
    <property type="entry name" value="PHOSPHO-2-DEHYDRO-3-DEOXYHEPTONATE ALDOLASE"/>
    <property type="match status" value="1"/>
</dbReference>
<dbReference type="STRING" id="1121352.GCA_000620925_00621"/>
<organism evidence="4 5">
    <name type="scientific">Conchiformibius steedae</name>
    <dbReference type="NCBI Taxonomy" id="153493"/>
    <lineage>
        <taxon>Bacteria</taxon>
        <taxon>Pseudomonadati</taxon>
        <taxon>Pseudomonadota</taxon>
        <taxon>Betaproteobacteria</taxon>
        <taxon>Neisseriales</taxon>
        <taxon>Neisseriaceae</taxon>
        <taxon>Conchiformibius</taxon>
    </lineage>
</organism>
<evidence type="ECO:0000313" key="4">
    <source>
        <dbReference type="EMBL" id="RRD91497.1"/>
    </source>
</evidence>
<keyword evidence="1" id="KW-0808">Transferase</keyword>
<accession>A0A3P2A7W5</accession>
<dbReference type="OrthoDB" id="9802281at2"/>
<keyword evidence="5" id="KW-1185">Reference proteome</keyword>
<evidence type="ECO:0000259" key="2">
    <source>
        <dbReference type="Pfam" id="PF00793"/>
    </source>
</evidence>
<dbReference type="Gene3D" id="3.30.70.1140">
    <property type="entry name" value="Phospho-2-dehydro-3-deoxyheptonate aldolase, domain 1"/>
    <property type="match status" value="1"/>
</dbReference>
<dbReference type="RefSeq" id="WP_124793702.1">
    <property type="nucleotide sequence ID" value="NZ_RQYC01000001.1"/>
</dbReference>
<dbReference type="Pfam" id="PF00793">
    <property type="entry name" value="DAHP_synth_1"/>
    <property type="match status" value="1"/>
</dbReference>
<dbReference type="EMBL" id="RQYC01000001">
    <property type="protein sequence ID" value="RRD91497.1"/>
    <property type="molecule type" value="Genomic_DNA"/>
</dbReference>
<sequence>MIIVMCADADEQDISQVVSAIRSKGLREHISRGDECTIIGALGDERVFDTAQMEALPKVQKAIRVVHDWRLVSREAQAHDTVLTVRGIRFGGGNKQQVHSGGDASSSASAVYLDPFFVSANPYAADSEAVFSLPDFKRHIEACHQAEKAVWVRIRDGRHIETALLAQADVLCLGGEMMDNRSLLQELGSLNTPVVVYKNKHHTVRDWLLAAEQVVMCGNRHVLLGEAGTLSLHGEPLRLDADAIAKAKKLSHLPIVADVSRLAHRYMDTDTLQALAWAAGADVVVV</sequence>
<protein>
    <submittedName>
        <fullName evidence="4">3-deoxy-D-arabino-heptulosonate 7-phosphate synthase</fullName>
    </submittedName>
</protein>
<dbReference type="Pfam" id="PF18152">
    <property type="entry name" value="DAHP_snth_FXD"/>
    <property type="match status" value="1"/>
</dbReference>
<dbReference type="InterPro" id="IPR041071">
    <property type="entry name" value="DAHP_snth_FXD"/>
</dbReference>
<dbReference type="SUPFAM" id="SSF51569">
    <property type="entry name" value="Aldolase"/>
    <property type="match status" value="1"/>
</dbReference>
<feature type="domain" description="DAHP synthetase I/KDSA" evidence="2">
    <location>
        <begin position="167"/>
        <end position="260"/>
    </location>
</feature>